<sequence length="937" mass="106087">MFKLIPAAQDLFICLHCQYRLSLRQGLRSGRRRPTGHPQQLRRFTSGPSLRQEQSSYPDVATHNDNLERAPIRYYTEEFFPHQDYRHGNEPSTKDSLGLNVLGEPAEVLILRDKQDRFRLDTNMARVRASGPDKNPAQKPISSSEMLEEMDAERGLIDIDEVCKNIESVGESWAAKKKGSITGVAYKDLVSRLQEGFTKHQLGAYLERAGKDPAADVFDLNVEISNNLYTRSSWQLVGNTPLRQSKAPRIANSTPEEESNEKEVHGKERGQGLSKDALVKRILRRCWNITPRFQESSLGELDVRLHKLHLDLILNHKRDILKLISRSYDSKVEAWPGDCIIRITSDYDNCVDIFKLLIHTLENIRVSTIDLRAHSISHEGSTSFPRKLNNAMLRQIEEYTNTLVRPQGVAHEKLRVFYLGPDDADLLETERLIHQILRPASTRNLTLAWSKADKPSNAIPAPVAVGSRLSLLDRNQQWSRWCSPHTENRTQRRKKKDGAPSSSSSTVPATQGMHGKLAFDTVKSFFEESDDTSYKYSRNITPYWTPEIRCHDSVKLGQVLFPADKAGTILEALERNQRRTKKMKSTGHRNRPIDTGDIGSKSLRIPREFVPLVPGLVRSLGSLGSLEKTEDFWQIRLSPSSKNVSLPVPVEALPDLEIRMSFDHENKTTSIKDVRLVNEKEKDFLQPQKIVDLRFVRKQCVYAKDDSIDPRIVSFVQDSNFDIWGTERLKTPLGISLSIPALAIQSHKGFDPKKHESLLVDYTSLGLEHRSSLIMPYQESDSWSTLTYTSVEAGRVGGRRDELSLHNLRYPSIQPPPTDPEPFSAISIDNDPESLSDDDHTSILFHKTASLIESIELAASDQSDKPADRRKGPVRGLSMPELRHWRGISPRKLYRRIGFSPDTGYLPPVNETVRRVAADHRSGGREEAASGNGTSWI</sequence>
<dbReference type="GeneID" id="59329042"/>
<feature type="region of interest" description="Disordered" evidence="1">
    <location>
        <begin position="579"/>
        <end position="598"/>
    </location>
</feature>
<dbReference type="AlphaFoldDB" id="A0A8H6CFR9"/>
<gene>
    <name evidence="4" type="ORF">HO133_000624</name>
</gene>
<evidence type="ECO:0000313" key="5">
    <source>
        <dbReference type="Proteomes" id="UP000593566"/>
    </source>
</evidence>
<evidence type="ECO:0000256" key="1">
    <source>
        <dbReference type="SAM" id="MobiDB-lite"/>
    </source>
</evidence>
<feature type="compositionally biased region" description="Basic and acidic residues" evidence="1">
    <location>
        <begin position="261"/>
        <end position="270"/>
    </location>
</feature>
<name>A0A8H6CFR9_9LECA</name>
<comment type="caution">
    <text evidence="4">The sequence shown here is derived from an EMBL/GenBank/DDBJ whole genome shotgun (WGS) entry which is preliminary data.</text>
</comment>
<dbReference type="Pfam" id="PF20778">
    <property type="entry name" value="SLS1_C"/>
    <property type="match status" value="1"/>
</dbReference>
<evidence type="ECO:0000259" key="2">
    <source>
        <dbReference type="Pfam" id="PF20776"/>
    </source>
</evidence>
<feature type="region of interest" description="Disordered" evidence="1">
    <location>
        <begin position="27"/>
        <end position="62"/>
    </location>
</feature>
<accession>A0A8H6CFR9</accession>
<feature type="region of interest" description="Disordered" evidence="1">
    <location>
        <begin position="480"/>
        <end position="513"/>
    </location>
</feature>
<feature type="domain" description="SLS1 N-terminal" evidence="2">
    <location>
        <begin position="160"/>
        <end position="290"/>
    </location>
</feature>
<dbReference type="EMBL" id="JACCJB010000011">
    <property type="protein sequence ID" value="KAF6222578.1"/>
    <property type="molecule type" value="Genomic_DNA"/>
</dbReference>
<evidence type="ECO:0000313" key="4">
    <source>
        <dbReference type="EMBL" id="KAF6222578.1"/>
    </source>
</evidence>
<feature type="compositionally biased region" description="Polar residues" evidence="1">
    <location>
        <begin position="42"/>
        <end position="57"/>
    </location>
</feature>
<evidence type="ECO:0000259" key="3">
    <source>
        <dbReference type="Pfam" id="PF20778"/>
    </source>
</evidence>
<dbReference type="RefSeq" id="XP_037151924.1">
    <property type="nucleotide sequence ID" value="XM_037291562.1"/>
</dbReference>
<organism evidence="4 5">
    <name type="scientific">Letharia lupina</name>
    <dbReference type="NCBI Taxonomy" id="560253"/>
    <lineage>
        <taxon>Eukaryota</taxon>
        <taxon>Fungi</taxon>
        <taxon>Dikarya</taxon>
        <taxon>Ascomycota</taxon>
        <taxon>Pezizomycotina</taxon>
        <taxon>Lecanoromycetes</taxon>
        <taxon>OSLEUM clade</taxon>
        <taxon>Lecanoromycetidae</taxon>
        <taxon>Lecanorales</taxon>
        <taxon>Lecanorineae</taxon>
        <taxon>Parmeliaceae</taxon>
        <taxon>Letharia</taxon>
    </lineage>
</organism>
<reference evidence="4 5" key="1">
    <citation type="journal article" date="2020" name="Genomics">
        <title>Complete, high-quality genomes from long-read metagenomic sequencing of two wolf lichen thalli reveals enigmatic genome architecture.</title>
        <authorList>
            <person name="McKenzie S.K."/>
            <person name="Walston R.F."/>
            <person name="Allen J.L."/>
        </authorList>
    </citation>
    <scope>NUCLEOTIDE SEQUENCE [LARGE SCALE GENOMIC DNA]</scope>
    <source>
        <strain evidence="4">WasteWater1</strain>
    </source>
</reference>
<keyword evidence="5" id="KW-1185">Reference proteome</keyword>
<dbReference type="Pfam" id="PF20776">
    <property type="entry name" value="SLS1_N"/>
    <property type="match status" value="1"/>
</dbReference>
<proteinExistence type="predicted"/>
<feature type="compositionally biased region" description="Basic residues" evidence="1">
    <location>
        <begin position="579"/>
        <end position="590"/>
    </location>
</feature>
<protein>
    <submittedName>
        <fullName evidence="4">Uncharacterized protein</fullName>
    </submittedName>
</protein>
<dbReference type="Proteomes" id="UP000593566">
    <property type="component" value="Unassembled WGS sequence"/>
</dbReference>
<dbReference type="InterPro" id="IPR048401">
    <property type="entry name" value="SLS1_C"/>
</dbReference>
<dbReference type="InterPro" id="IPR048400">
    <property type="entry name" value="SLS1_N"/>
</dbReference>
<feature type="domain" description="SLS1 C-terminal" evidence="3">
    <location>
        <begin position="468"/>
        <end position="810"/>
    </location>
</feature>
<feature type="region of interest" description="Disordered" evidence="1">
    <location>
        <begin position="245"/>
        <end position="271"/>
    </location>
</feature>